<dbReference type="SUPFAM" id="SSF53697">
    <property type="entry name" value="SIS domain"/>
    <property type="match status" value="1"/>
</dbReference>
<dbReference type="InterPro" id="IPR009057">
    <property type="entry name" value="Homeodomain-like_sf"/>
</dbReference>
<dbReference type="PROSITE" id="PS51071">
    <property type="entry name" value="HTH_RPIR"/>
    <property type="match status" value="1"/>
</dbReference>
<dbReference type="InterPro" id="IPR035472">
    <property type="entry name" value="RpiR-like_SIS"/>
</dbReference>
<dbReference type="InterPro" id="IPR046348">
    <property type="entry name" value="SIS_dom_sf"/>
</dbReference>
<dbReference type="RefSeq" id="WP_168631593.1">
    <property type="nucleotide sequence ID" value="NZ_BONL01000008.1"/>
</dbReference>
<keyword evidence="1" id="KW-0805">Transcription regulation</keyword>
<dbReference type="InterPro" id="IPR036388">
    <property type="entry name" value="WH-like_DNA-bd_sf"/>
</dbReference>
<accession>A0A7X6KYC9</accession>
<keyword evidence="7" id="KW-1185">Reference proteome</keyword>
<dbReference type="InterPro" id="IPR001347">
    <property type="entry name" value="SIS_dom"/>
</dbReference>
<protein>
    <submittedName>
        <fullName evidence="6">MurR/RpiR family transcriptional regulator</fullName>
    </submittedName>
</protein>
<dbReference type="GO" id="GO:0097367">
    <property type="term" value="F:carbohydrate derivative binding"/>
    <property type="evidence" value="ECO:0007669"/>
    <property type="project" value="InterPro"/>
</dbReference>
<dbReference type="GO" id="GO:0003700">
    <property type="term" value="F:DNA-binding transcription factor activity"/>
    <property type="evidence" value="ECO:0007669"/>
    <property type="project" value="InterPro"/>
</dbReference>
<dbReference type="InterPro" id="IPR000281">
    <property type="entry name" value="HTH_RpiR"/>
</dbReference>
<dbReference type="Gene3D" id="3.40.50.10490">
    <property type="entry name" value="Glucose-6-phosphate isomerase like protein, domain 1"/>
    <property type="match status" value="1"/>
</dbReference>
<feature type="domain" description="HTH rpiR-type" evidence="4">
    <location>
        <begin position="3"/>
        <end position="79"/>
    </location>
</feature>
<evidence type="ECO:0000256" key="1">
    <source>
        <dbReference type="ARBA" id="ARBA00023015"/>
    </source>
</evidence>
<evidence type="ECO:0000256" key="3">
    <source>
        <dbReference type="ARBA" id="ARBA00023163"/>
    </source>
</evidence>
<keyword evidence="3" id="KW-0804">Transcription</keyword>
<name>A0A7X6KYC9_9CELL</name>
<dbReference type="Pfam" id="PF01380">
    <property type="entry name" value="SIS"/>
    <property type="match status" value="1"/>
</dbReference>
<feature type="domain" description="SIS" evidence="5">
    <location>
        <begin position="129"/>
        <end position="269"/>
    </location>
</feature>
<dbReference type="GO" id="GO:1901135">
    <property type="term" value="P:carbohydrate derivative metabolic process"/>
    <property type="evidence" value="ECO:0007669"/>
    <property type="project" value="InterPro"/>
</dbReference>
<dbReference type="GO" id="GO:0003677">
    <property type="term" value="F:DNA binding"/>
    <property type="evidence" value="ECO:0007669"/>
    <property type="project" value="UniProtKB-KW"/>
</dbReference>
<dbReference type="CDD" id="cd05013">
    <property type="entry name" value="SIS_RpiR"/>
    <property type="match status" value="1"/>
</dbReference>
<dbReference type="Proteomes" id="UP000581206">
    <property type="component" value="Unassembled WGS sequence"/>
</dbReference>
<dbReference type="Gene3D" id="1.10.10.10">
    <property type="entry name" value="Winged helix-like DNA-binding domain superfamily/Winged helix DNA-binding domain"/>
    <property type="match status" value="1"/>
</dbReference>
<evidence type="ECO:0000313" key="6">
    <source>
        <dbReference type="EMBL" id="NKY24468.1"/>
    </source>
</evidence>
<organism evidence="6 7">
    <name type="scientific">Cellulomonas denverensis</name>
    <dbReference type="NCBI Taxonomy" id="264297"/>
    <lineage>
        <taxon>Bacteria</taxon>
        <taxon>Bacillati</taxon>
        <taxon>Actinomycetota</taxon>
        <taxon>Actinomycetes</taxon>
        <taxon>Micrococcales</taxon>
        <taxon>Cellulomonadaceae</taxon>
        <taxon>Cellulomonas</taxon>
    </lineage>
</organism>
<comment type="caution">
    <text evidence="6">The sequence shown here is derived from an EMBL/GenBank/DDBJ whole genome shotgun (WGS) entry which is preliminary data.</text>
</comment>
<dbReference type="PANTHER" id="PTHR30514">
    <property type="entry name" value="GLUCOKINASE"/>
    <property type="match status" value="1"/>
</dbReference>
<keyword evidence="2" id="KW-0238">DNA-binding</keyword>
<reference evidence="6 7" key="1">
    <citation type="submission" date="2020-04" db="EMBL/GenBank/DDBJ databases">
        <title>MicrobeNet Type strains.</title>
        <authorList>
            <person name="Nicholson A.C."/>
        </authorList>
    </citation>
    <scope>NUCLEOTIDE SEQUENCE [LARGE SCALE GENOMIC DNA]</scope>
    <source>
        <strain evidence="6 7">ATCC BAA-788</strain>
    </source>
</reference>
<evidence type="ECO:0000259" key="4">
    <source>
        <dbReference type="PROSITE" id="PS51071"/>
    </source>
</evidence>
<evidence type="ECO:0000313" key="7">
    <source>
        <dbReference type="Proteomes" id="UP000581206"/>
    </source>
</evidence>
<dbReference type="EMBL" id="JAAXOX010000016">
    <property type="protein sequence ID" value="NKY24468.1"/>
    <property type="molecule type" value="Genomic_DNA"/>
</dbReference>
<evidence type="ECO:0000256" key="2">
    <source>
        <dbReference type="ARBA" id="ARBA00023125"/>
    </source>
</evidence>
<sequence>MPDDALEAIRAALPRLGPAERRVAAALLDDPEAALSATVSSLADRAGVSRASVVRVAKTLGFSGFPALRVRLTQELSRRAVELERSDIAEGQLNASDTLADMVGKVAFHEARTIEQTARTLDLAALERVAQRVAAGHHVAVFGVGASGLAATDLTQKLQRIGLMCLQSIDTHVQLTHAALADQDTTAIAFSFSGGTVDVLRTLEVAGRAGAYTVAVTNDPASPIGSAAQEVLQTPAREATLRAAALASRMAQLAVVDFLFMRVAQLRYDNVDEALRATRAAVDPQHLRWPGAR</sequence>
<gene>
    <name evidence="6" type="ORF">HGA03_17555</name>
</gene>
<evidence type="ECO:0000259" key="5">
    <source>
        <dbReference type="PROSITE" id="PS51464"/>
    </source>
</evidence>
<dbReference type="PANTHER" id="PTHR30514:SF1">
    <property type="entry name" value="HTH-TYPE TRANSCRIPTIONAL REGULATOR HEXR-RELATED"/>
    <property type="match status" value="1"/>
</dbReference>
<proteinExistence type="predicted"/>
<dbReference type="Pfam" id="PF01418">
    <property type="entry name" value="HTH_6"/>
    <property type="match status" value="1"/>
</dbReference>
<dbReference type="AlphaFoldDB" id="A0A7X6KYC9"/>
<dbReference type="SUPFAM" id="SSF46689">
    <property type="entry name" value="Homeodomain-like"/>
    <property type="match status" value="1"/>
</dbReference>
<dbReference type="PROSITE" id="PS51464">
    <property type="entry name" value="SIS"/>
    <property type="match status" value="1"/>
</dbReference>
<dbReference type="InterPro" id="IPR047640">
    <property type="entry name" value="RpiR-like"/>
</dbReference>